<dbReference type="AlphaFoldDB" id="A0A3B0YDX9"/>
<proteinExistence type="predicted"/>
<evidence type="ECO:0000259" key="1">
    <source>
        <dbReference type="PROSITE" id="PS51766"/>
    </source>
</evidence>
<dbReference type="Gene3D" id="1.10.1330.10">
    <property type="entry name" value="Dockerin domain"/>
    <property type="match status" value="1"/>
</dbReference>
<protein>
    <recommendedName>
        <fullName evidence="1">Dockerin domain-containing protein</fullName>
    </recommendedName>
</protein>
<organism evidence="2">
    <name type="scientific">hydrothermal vent metagenome</name>
    <dbReference type="NCBI Taxonomy" id="652676"/>
    <lineage>
        <taxon>unclassified sequences</taxon>
        <taxon>metagenomes</taxon>
        <taxon>ecological metagenomes</taxon>
    </lineage>
</organism>
<accession>A0A3B0YDX9</accession>
<dbReference type="GO" id="GO:0000272">
    <property type="term" value="P:polysaccharide catabolic process"/>
    <property type="evidence" value="ECO:0007669"/>
    <property type="project" value="InterPro"/>
</dbReference>
<dbReference type="InterPro" id="IPR016134">
    <property type="entry name" value="Dockerin_dom"/>
</dbReference>
<dbReference type="SUPFAM" id="SSF63446">
    <property type="entry name" value="Type I dockerin domain"/>
    <property type="match status" value="1"/>
</dbReference>
<name>A0A3B0YDX9_9ZZZZ</name>
<dbReference type="EMBL" id="UOFN01000044">
    <property type="protein sequence ID" value="VAW74960.1"/>
    <property type="molecule type" value="Genomic_DNA"/>
</dbReference>
<gene>
    <name evidence="2" type="ORF">MNBD_GAMMA15-813</name>
</gene>
<sequence length="395" mass="40916">MDANKTRIVMVKVKSSGFCYSFCRVVFTAFTLLFPLPAPALSNTPGDLAPYGNPDGVVNAADYLILQRMVLGQLTPTPDELFVGDVAPLGNPDNTLNAGDLVVLMRAISGQIMLPQRPTLDVLTSPVNTPTVSVSGTALAGVGVNIYVNNVLSAQGTASASTGDFNLSGIAVAKGTNSISAREVPANGVAGISSRTITVVRSNQPQEPILNLISVSYAGGGLITISGSAGAAIGDFQVNISTNAGYTGSVTANADGSFSTTFAGGGASSMSLQTVDEDSVLSVSVSRGIGDAVTESINTQILAVWTGFGAQLDNGNAAAAENYFSVASKTNYARIFAVLGNEIQNLTGYWTQAIPIVLKSDYAEYAVKQTVNGQTRLHIIGFSRDSNGQWVIEQL</sequence>
<reference evidence="2" key="1">
    <citation type="submission" date="2018-06" db="EMBL/GenBank/DDBJ databases">
        <authorList>
            <person name="Zhirakovskaya E."/>
        </authorList>
    </citation>
    <scope>NUCLEOTIDE SEQUENCE</scope>
</reference>
<evidence type="ECO:0000313" key="2">
    <source>
        <dbReference type="EMBL" id="VAW74960.1"/>
    </source>
</evidence>
<feature type="domain" description="Dockerin" evidence="1">
    <location>
        <begin position="41"/>
        <end position="116"/>
    </location>
</feature>
<dbReference type="CDD" id="cd14256">
    <property type="entry name" value="Dockerin_I"/>
    <property type="match status" value="1"/>
</dbReference>
<dbReference type="PROSITE" id="PS51766">
    <property type="entry name" value="DOCKERIN"/>
    <property type="match status" value="1"/>
</dbReference>
<dbReference type="InterPro" id="IPR036439">
    <property type="entry name" value="Dockerin_dom_sf"/>
</dbReference>